<comment type="subcellular location">
    <subcellularLocation>
        <location evidence="1">Cell membrane</location>
    </subcellularLocation>
</comment>
<protein>
    <submittedName>
        <fullName evidence="6">PEP-CTERM sorting domain-containing protein</fullName>
    </submittedName>
</protein>
<keyword evidence="7" id="KW-1185">Reference proteome</keyword>
<evidence type="ECO:0000313" key="7">
    <source>
        <dbReference type="Proteomes" id="UP000190750"/>
    </source>
</evidence>
<dbReference type="CDD" id="cd09971">
    <property type="entry name" value="SdiA-regulated"/>
    <property type="match status" value="1"/>
</dbReference>
<sequence>MKFVRKSVVVAAAVVLSAGVSLAQAASSLNLGSYKVTGTYALDIEPSGSVSGLEASAVTYARDRGTLFYVGDEGTGVVEVSLTGQTLGSMAFNWTGTDSKNHDTEGLTYLGNGQLVVTEERLFDAYSFAYSAGGTANLAANSVSISNAKVGNSGLEGISYDARNGGFVAVQEGNSDVTKPQPQDVLAGKLTFSAGTVGTTGTSTMANLFNPASLGVSSLSDVQTLSSVDSFAGTAAADHLLVLSLGSRTLLEVNRAGQVISSLDLSGVLANNGIEGVTVDEKGTIYLVAEQWQKNVPAGMTNPQSQLIVLTAPVPEPETFAMLLAGLGVLGAVARRRKQKRG</sequence>
<feature type="chain" id="PRO_5012391067" evidence="4">
    <location>
        <begin position="26"/>
        <end position="342"/>
    </location>
</feature>
<evidence type="ECO:0000313" key="6">
    <source>
        <dbReference type="EMBL" id="OOV07757.1"/>
    </source>
</evidence>
<dbReference type="RefSeq" id="WP_078365607.1">
    <property type="nucleotide sequence ID" value="NZ_NRRK01000012.1"/>
</dbReference>
<dbReference type="Pfam" id="PF07589">
    <property type="entry name" value="PEP-CTERM"/>
    <property type="match status" value="1"/>
</dbReference>
<keyword evidence="4" id="KW-0732">Signal</keyword>
<organism evidence="6 7">
    <name type="scientific">Rhodoferax fermentans</name>
    <dbReference type="NCBI Taxonomy" id="28066"/>
    <lineage>
        <taxon>Bacteria</taxon>
        <taxon>Pseudomonadati</taxon>
        <taxon>Pseudomonadota</taxon>
        <taxon>Betaproteobacteria</taxon>
        <taxon>Burkholderiales</taxon>
        <taxon>Comamonadaceae</taxon>
        <taxon>Rhodoferax</taxon>
    </lineage>
</organism>
<dbReference type="SUPFAM" id="SSF50956">
    <property type="entry name" value="Thermostable phytase (3-phytase)"/>
    <property type="match status" value="1"/>
</dbReference>
<feature type="domain" description="Ice-binding protein C-terminal" evidence="5">
    <location>
        <begin position="313"/>
        <end position="337"/>
    </location>
</feature>
<accession>A0A1T1AUM0</accession>
<name>A0A1T1AUM0_RHOFE</name>
<evidence type="ECO:0000259" key="5">
    <source>
        <dbReference type="Pfam" id="PF07589"/>
    </source>
</evidence>
<dbReference type="InterPro" id="IPR013424">
    <property type="entry name" value="Ice-binding_C"/>
</dbReference>
<dbReference type="EMBL" id="MTJN01000002">
    <property type="protein sequence ID" value="OOV07757.1"/>
    <property type="molecule type" value="Genomic_DNA"/>
</dbReference>
<proteinExistence type="predicted"/>
<dbReference type="InterPro" id="IPR009722">
    <property type="entry name" value="YjiK/CarP"/>
</dbReference>
<feature type="signal peptide" evidence="4">
    <location>
        <begin position="1"/>
        <end position="25"/>
    </location>
</feature>
<dbReference type="Pfam" id="PF06977">
    <property type="entry name" value="SdiA-regulated"/>
    <property type="match status" value="1"/>
</dbReference>
<dbReference type="OrthoDB" id="8534799at2"/>
<keyword evidence="3" id="KW-0472">Membrane</keyword>
<keyword evidence="2" id="KW-1003">Cell membrane</keyword>
<dbReference type="Proteomes" id="UP000190750">
    <property type="component" value="Unassembled WGS sequence"/>
</dbReference>
<dbReference type="GO" id="GO:0005886">
    <property type="term" value="C:plasma membrane"/>
    <property type="evidence" value="ECO:0007669"/>
    <property type="project" value="UniProtKB-SubCell"/>
</dbReference>
<evidence type="ECO:0000256" key="3">
    <source>
        <dbReference type="ARBA" id="ARBA00023136"/>
    </source>
</evidence>
<comment type="caution">
    <text evidence="6">The sequence shown here is derived from an EMBL/GenBank/DDBJ whole genome shotgun (WGS) entry which is preliminary data.</text>
</comment>
<dbReference type="STRING" id="28066.RF819_14425"/>
<reference evidence="6 7" key="1">
    <citation type="submission" date="2017-01" db="EMBL/GenBank/DDBJ databases">
        <title>Genome sequencing of Rhodoferax fermentans JCM 7819.</title>
        <authorList>
            <person name="Kim Y.J."/>
            <person name="Farh M.E.-A."/>
            <person name="Yang D.-C."/>
        </authorList>
    </citation>
    <scope>NUCLEOTIDE SEQUENCE [LARGE SCALE GENOMIC DNA]</scope>
    <source>
        <strain evidence="6 7">JCM 7819</strain>
    </source>
</reference>
<evidence type="ECO:0000256" key="2">
    <source>
        <dbReference type="ARBA" id="ARBA00022475"/>
    </source>
</evidence>
<dbReference type="NCBIfam" id="TIGR02595">
    <property type="entry name" value="PEP_CTERM"/>
    <property type="match status" value="1"/>
</dbReference>
<gene>
    <name evidence="6" type="ORF">RF819_14425</name>
</gene>
<evidence type="ECO:0000256" key="1">
    <source>
        <dbReference type="ARBA" id="ARBA00004236"/>
    </source>
</evidence>
<dbReference type="AlphaFoldDB" id="A0A1T1AUM0"/>
<evidence type="ECO:0000256" key="4">
    <source>
        <dbReference type="SAM" id="SignalP"/>
    </source>
</evidence>